<protein>
    <recommendedName>
        <fullName evidence="4">PepSY domain-containing protein</fullName>
    </recommendedName>
</protein>
<accession>A0A4Y4DQN8</accession>
<dbReference type="EMBL" id="BJNY01000013">
    <property type="protein sequence ID" value="GED06927.1"/>
    <property type="molecule type" value="Genomic_DNA"/>
</dbReference>
<sequence>MRKTTKSLLAASAAVLTAATAAVVPAQASESTENSGANIAQLLGPQEKPFEMPLGPLFSYESFSSDAIDPAVLDALETTDFSSYLLVDAETGEVIQAYDAAQQ</sequence>
<evidence type="ECO:0000313" key="2">
    <source>
        <dbReference type="EMBL" id="GED06927.1"/>
    </source>
</evidence>
<keyword evidence="1" id="KW-0732">Signal</keyword>
<comment type="caution">
    <text evidence="2">The sequence shown here is derived from an EMBL/GenBank/DDBJ whole genome shotgun (WGS) entry which is preliminary data.</text>
</comment>
<feature type="signal peptide" evidence="1">
    <location>
        <begin position="1"/>
        <end position="28"/>
    </location>
</feature>
<dbReference type="RefSeq" id="WP_141365464.1">
    <property type="nucleotide sequence ID" value="NZ_BAAAJL010000006.1"/>
</dbReference>
<organism evidence="2 3">
    <name type="scientific">Glutamicibacter uratoxydans</name>
    <name type="common">Arthrobacter uratoxydans</name>
    <dbReference type="NCBI Taxonomy" id="43667"/>
    <lineage>
        <taxon>Bacteria</taxon>
        <taxon>Bacillati</taxon>
        <taxon>Actinomycetota</taxon>
        <taxon>Actinomycetes</taxon>
        <taxon>Micrococcales</taxon>
        <taxon>Micrococcaceae</taxon>
        <taxon>Glutamicibacter</taxon>
    </lineage>
</organism>
<proteinExistence type="predicted"/>
<dbReference type="AlphaFoldDB" id="A0A4Y4DQN8"/>
<keyword evidence="3" id="KW-1185">Reference proteome</keyword>
<dbReference type="Proteomes" id="UP000316612">
    <property type="component" value="Unassembled WGS sequence"/>
</dbReference>
<reference evidence="2 3" key="1">
    <citation type="submission" date="2019-06" db="EMBL/GenBank/DDBJ databases">
        <title>Whole genome shotgun sequence of Glutamicibacter uratoxydans NBRC 15515.</title>
        <authorList>
            <person name="Hosoyama A."/>
            <person name="Uohara A."/>
            <person name="Ohji S."/>
            <person name="Ichikawa N."/>
        </authorList>
    </citation>
    <scope>NUCLEOTIDE SEQUENCE [LARGE SCALE GENOMIC DNA]</scope>
    <source>
        <strain evidence="2 3">NBRC 15515</strain>
    </source>
</reference>
<gene>
    <name evidence="2" type="ORF">AUR04nite_24590</name>
</gene>
<evidence type="ECO:0008006" key="4">
    <source>
        <dbReference type="Google" id="ProtNLM"/>
    </source>
</evidence>
<evidence type="ECO:0000313" key="3">
    <source>
        <dbReference type="Proteomes" id="UP000316612"/>
    </source>
</evidence>
<feature type="chain" id="PRO_5021220282" description="PepSY domain-containing protein" evidence="1">
    <location>
        <begin position="29"/>
        <end position="103"/>
    </location>
</feature>
<name>A0A4Y4DQN8_GLUUR</name>
<evidence type="ECO:0000256" key="1">
    <source>
        <dbReference type="SAM" id="SignalP"/>
    </source>
</evidence>